<dbReference type="InterPro" id="IPR025883">
    <property type="entry name" value="Cadherin-like_domain"/>
</dbReference>
<feature type="domain" description="Cadherin-like beta-sandwich-like" evidence="1">
    <location>
        <begin position="980"/>
        <end position="1072"/>
    </location>
</feature>
<accession>A0A7Z2VK70</accession>
<dbReference type="Proteomes" id="UP000502248">
    <property type="component" value="Chromosome"/>
</dbReference>
<keyword evidence="3" id="KW-1185">Reference proteome</keyword>
<evidence type="ECO:0000313" key="2">
    <source>
        <dbReference type="EMBL" id="QJD84602.1"/>
    </source>
</evidence>
<dbReference type="Pfam" id="PF12733">
    <property type="entry name" value="Cadherin-like"/>
    <property type="match status" value="5"/>
</dbReference>
<protein>
    <recommendedName>
        <fullName evidence="1">Cadherin-like beta-sandwich-like domain-containing protein</fullName>
    </recommendedName>
</protein>
<dbReference type="Gene3D" id="2.60.40.10">
    <property type="entry name" value="Immunoglobulins"/>
    <property type="match status" value="1"/>
</dbReference>
<dbReference type="AlphaFoldDB" id="A0A7Z2VK70"/>
<proteinExistence type="predicted"/>
<feature type="domain" description="Cadherin-like beta-sandwich-like" evidence="1">
    <location>
        <begin position="1080"/>
        <end position="1176"/>
    </location>
</feature>
<dbReference type="Gene3D" id="2.160.20.110">
    <property type="match status" value="3"/>
</dbReference>
<sequence length="1273" mass="127955">MISKKRRLFRATVLLLIGAMVAALFPVSEIKASSSFAGGDGTPGNPYLIADPEQFDAIRSNPSAAYKLVADIDLSVYATADGGRGWVPIPSFGGSLDGDGHRIIGLVVNRGDSSRAGLFAYIGGGSVSRLIVADAQVTGNNDSGILAGTIYFGNIDNVYTSGQMSGGGIIGGLAGDVQDTSVSFSGSSVVVSGTDTVGGLIGQFGAYNVSTSSITDSFAEGNVQGTGDYVGGLIGMTLGGTIERSYASGTVEGVGSIGGLLGRGNGSILRDSYAAGSVSGASVVGGLIGSLYEVAFVNCYAVGAVTGDATTGGFGGYDYQSTYERNYWDPALTGQQYGFGYSADFYAATALTEVNRYNAASYSGWDFGGTWADPAGTGYPVLSNNAPMRLAALTAVPDNGTTANLTPAFQSGILQYAVSVASDVASLTFAATAANAGSAIQTTGGTSLLVGDNAASVTVSDPLGIRTPRTYGITIRKLSSSALSSDARLTDLKVDGVAVAGFDSDTHAYTVNAPSTTTSVNVTATTSHPDSTYTVTGGGSLSFGNNAVVVTVTSSDGTVLTYTLTVVRSPFAGGDGTAASPYLVETAQQFDKIRETDYYQKDFRLIADIDLSSFANWDPMYLEGTLDGGGHRITGLKINRPNQDDVGLFNYIYDGAVNDLRIVGANVVGRDQVGILSGWLTSFSASGIHVSGTVKGRNYVGGAFGLSYGPVSSSSSIAEVTGSGNQVGGLVGQNFGIVTESFAEGAVKGAAQVGGLIGYDNGGTITNSFATGAVTATGATAGGLIGDGSSGTYTDNYATGKVQASSAAGGFTGKRTGADLQRNYWNTTTSGKSNGAGTGSSSGMTGLTTAAMKQQSSFASWDFATVWTIAGGKTTPYLQSKKPLGLTDMTVTASTGDAVSVAPSVDNLNSSYSTTVPGSATSVTVTGTPLDSADAVTVIGGTNLISGSNAVTVRLTSANGIDKRDYALEVIRADPSDAGLSALTLSAGSLNPAFAKATITYNVSVPIGTSVLKVTPTVSGAGSTVTVNGADVSSGQASQDLALAVGNTTVTIVVNSADETASRTYTLTVNRPAGSSNANLSALTTTAGSLSPTFSGTVTSYSTPSVGNSTSSVTVRPTVADSTATIKVSVNGGTAVSVNSGSNSSNLALKVGTNNIVVTVTAQDGTTKDYEISVVRSVTLTGLTLSSGTLNPAFGANTTSYAASVGNGVSSLTVRPTTTSVGATISASVNGGTAVSVSSGQNSSPLPLNTGTNTVDVIVTSGMERFPKRIRLP</sequence>
<reference evidence="2 3" key="1">
    <citation type="submission" date="2020-04" db="EMBL/GenBank/DDBJ databases">
        <title>Genome sequencing of novel species.</title>
        <authorList>
            <person name="Heo J."/>
            <person name="Kim S.-J."/>
            <person name="Kim J.-S."/>
            <person name="Hong S.-B."/>
            <person name="Kwon S.-W."/>
        </authorList>
    </citation>
    <scope>NUCLEOTIDE SEQUENCE [LARGE SCALE GENOMIC DNA]</scope>
    <source>
        <strain evidence="2 3">MFER-1</strain>
    </source>
</reference>
<feature type="domain" description="Cadherin-like beta-sandwich-like" evidence="1">
    <location>
        <begin position="489"/>
        <end position="568"/>
    </location>
</feature>
<evidence type="ECO:0000259" key="1">
    <source>
        <dbReference type="Pfam" id="PF12733"/>
    </source>
</evidence>
<gene>
    <name evidence="2" type="ORF">HH215_16390</name>
</gene>
<dbReference type="RefSeq" id="WP_169280883.1">
    <property type="nucleotide sequence ID" value="NZ_CP051680.1"/>
</dbReference>
<dbReference type="KEGG" id="cheb:HH215_16390"/>
<feature type="domain" description="Cadherin-like beta-sandwich-like" evidence="1">
    <location>
        <begin position="1186"/>
        <end position="1262"/>
    </location>
</feature>
<dbReference type="InterPro" id="IPR013783">
    <property type="entry name" value="Ig-like_fold"/>
</dbReference>
<evidence type="ECO:0000313" key="3">
    <source>
        <dbReference type="Proteomes" id="UP000502248"/>
    </source>
</evidence>
<name>A0A7Z2VK70_9BACL</name>
<organism evidence="2 3">
    <name type="scientific">Cohnella herbarum</name>
    <dbReference type="NCBI Taxonomy" id="2728023"/>
    <lineage>
        <taxon>Bacteria</taxon>
        <taxon>Bacillati</taxon>
        <taxon>Bacillota</taxon>
        <taxon>Bacilli</taxon>
        <taxon>Bacillales</taxon>
        <taxon>Paenibacillaceae</taxon>
        <taxon>Cohnella</taxon>
    </lineage>
</organism>
<feature type="domain" description="Cadherin-like beta-sandwich-like" evidence="1">
    <location>
        <begin position="405"/>
        <end position="477"/>
    </location>
</feature>
<dbReference type="EMBL" id="CP051680">
    <property type="protein sequence ID" value="QJD84602.1"/>
    <property type="molecule type" value="Genomic_DNA"/>
</dbReference>